<organism evidence="3 5">
    <name type="scientific">Sphingomonas koreensis</name>
    <dbReference type="NCBI Taxonomy" id="93064"/>
    <lineage>
        <taxon>Bacteria</taxon>
        <taxon>Pseudomonadati</taxon>
        <taxon>Pseudomonadota</taxon>
        <taxon>Alphaproteobacteria</taxon>
        <taxon>Sphingomonadales</taxon>
        <taxon>Sphingomonadaceae</taxon>
        <taxon>Sphingomonas</taxon>
    </lineage>
</organism>
<evidence type="ECO:0000313" key="5">
    <source>
        <dbReference type="Proteomes" id="UP000185161"/>
    </source>
</evidence>
<dbReference type="EMBL" id="QQWO01000001">
    <property type="protein sequence ID" value="RSV08358.1"/>
    <property type="molecule type" value="Genomic_DNA"/>
</dbReference>
<dbReference type="KEGG" id="skr:BRX40_03450"/>
<proteinExistence type="predicted"/>
<evidence type="ECO:0000313" key="4">
    <source>
        <dbReference type="EMBL" id="RSV08358.1"/>
    </source>
</evidence>
<dbReference type="Pfam" id="PF00884">
    <property type="entry name" value="Sulfatase"/>
    <property type="match status" value="1"/>
</dbReference>
<feature type="domain" description="Sulfatase N-terminal" evidence="2">
    <location>
        <begin position="209"/>
        <end position="507"/>
    </location>
</feature>
<sequence>MQWLQRAPVKEALLILYLVADGGNLADRVVSLGLSPWLGIFTIFYVAFVGALWVASRLASSLLRWAIGVLLFAATAFIGASERILGDHLTYDGFLNLIGSAGFAGDAMAEHGVRIGAEIFIALPLLFAIGFAPRRTRRFDVRWAAVPLGALALLTGMLFLRGGEGARGLPGAFTALAYLTLATGEELASDGKRRPVTLVPRAVTGMGDIVLIIDESVSARYLDLIDPAGVRTGLLTPPGGIAVHSFGVAAAITNCSLGTNLTLRHGGTRDRYGELNATGPAIWDYARKAGFAPVYIDAQRTGGGLHNGMDAAERARIDTFVQLDSVPVGERDAAAADRIVRLLANGRREFILVNKVGAHFPVHDKYPDSHAVYRPALPRGRFLGIADTGDRDGFDGDAEQWRRYRNAYRNTLLWKVGGFFERLLAPGTLNGATVIYTSDHGQDLRERGGTGVHTHCSAQPVPEEGAVPLAVLTDAGAADRWPDAAQRNRDRSSHYQLFPTILAMMGYPESAVRAEYGMSLHAPLADELRFNTHFNARLGRKPQWLRIDVPALARPPRGDGGPAVAAR</sequence>
<accession>A0A1L6J6S8</accession>
<dbReference type="EMBL" id="CP018820">
    <property type="protein sequence ID" value="APR51615.1"/>
    <property type="molecule type" value="Genomic_DNA"/>
</dbReference>
<keyword evidence="1" id="KW-1133">Transmembrane helix</keyword>
<dbReference type="PANTHER" id="PTHR30443:SF0">
    <property type="entry name" value="PHOSPHOETHANOLAMINE TRANSFERASE EPTA"/>
    <property type="match status" value="1"/>
</dbReference>
<reference evidence="5" key="2">
    <citation type="submission" date="2016-12" db="EMBL/GenBank/DDBJ databases">
        <title>Whole genome sequencing of Sphingomonas sp. ABOJV.</title>
        <authorList>
            <person name="Conlan S."/>
            <person name="Thomas P.J."/>
            <person name="Mullikin J."/>
            <person name="Palmore T.N."/>
            <person name="Frank K.M."/>
            <person name="Segre J.A."/>
        </authorList>
    </citation>
    <scope>NUCLEOTIDE SEQUENCE [LARGE SCALE GENOMIC DNA]</scope>
    <source>
        <strain evidence="5">ABOJV</strain>
    </source>
</reference>
<dbReference type="InterPro" id="IPR040423">
    <property type="entry name" value="PEA_transferase"/>
</dbReference>
<feature type="transmembrane region" description="Helical" evidence="1">
    <location>
        <begin position="62"/>
        <end position="80"/>
    </location>
</feature>
<keyword evidence="5" id="KW-1185">Reference proteome</keyword>
<evidence type="ECO:0000313" key="3">
    <source>
        <dbReference type="EMBL" id="APR51615.1"/>
    </source>
</evidence>
<dbReference type="Proteomes" id="UP000286681">
    <property type="component" value="Unassembled WGS sequence"/>
</dbReference>
<keyword evidence="1" id="KW-0812">Transmembrane</keyword>
<gene>
    <name evidence="3" type="ORF">BRX40_03450</name>
    <name evidence="4" type="ORF">CA257_02565</name>
</gene>
<dbReference type="GeneID" id="44131607"/>
<reference evidence="3" key="1">
    <citation type="submission" date="2016-12" db="EMBL/GenBank/DDBJ databases">
        <title>Whole genome sequencing of Sphingomonas koreensis.</title>
        <authorList>
            <person name="Conlan S."/>
            <person name="Thomas P.J."/>
            <person name="Mullikin J."/>
            <person name="Palmore T.N."/>
            <person name="Frank K.M."/>
            <person name="Segre J.A."/>
        </authorList>
    </citation>
    <scope>NUCLEOTIDE SEQUENCE</scope>
    <source>
        <strain evidence="3">ABOJV</strain>
    </source>
</reference>
<dbReference type="AlphaFoldDB" id="A0A1L6J6S8"/>
<dbReference type="GO" id="GO:0005886">
    <property type="term" value="C:plasma membrane"/>
    <property type="evidence" value="ECO:0007669"/>
    <property type="project" value="UniProtKB-SubCell"/>
</dbReference>
<dbReference type="RefSeq" id="WP_075150676.1">
    <property type="nucleotide sequence ID" value="NZ_CP018820.1"/>
</dbReference>
<evidence type="ECO:0000259" key="2">
    <source>
        <dbReference type="Pfam" id="PF00884"/>
    </source>
</evidence>
<dbReference type="GO" id="GO:0009244">
    <property type="term" value="P:lipopolysaccharide core region biosynthetic process"/>
    <property type="evidence" value="ECO:0007669"/>
    <property type="project" value="TreeGrafter"/>
</dbReference>
<name>A0A1L6J6S8_9SPHN</name>
<protein>
    <submittedName>
        <fullName evidence="4">Sulfatase</fullName>
    </submittedName>
</protein>
<dbReference type="Gene3D" id="3.40.720.10">
    <property type="entry name" value="Alkaline Phosphatase, subunit A"/>
    <property type="match status" value="1"/>
</dbReference>
<dbReference type="InterPro" id="IPR017850">
    <property type="entry name" value="Alkaline_phosphatase_core_sf"/>
</dbReference>
<feature type="transmembrane region" description="Helical" evidence="1">
    <location>
        <begin position="36"/>
        <end position="55"/>
    </location>
</feature>
<feature type="transmembrane region" description="Helical" evidence="1">
    <location>
        <begin position="143"/>
        <end position="160"/>
    </location>
</feature>
<reference evidence="4 6" key="3">
    <citation type="submission" date="2018-07" db="EMBL/GenBank/DDBJ databases">
        <title>Genomic and Epidemiologic Investigation of an Indolent Hospital Outbreak.</title>
        <authorList>
            <person name="Johnson R.C."/>
            <person name="Deming C."/>
            <person name="Conlan S."/>
            <person name="Zellmer C.J."/>
            <person name="Michelin A.V."/>
            <person name="Lee-Lin S."/>
            <person name="Thomas P.J."/>
            <person name="Park M."/>
            <person name="Weingarten R.A."/>
            <person name="Less J."/>
            <person name="Dekker J.P."/>
            <person name="Frank K.M."/>
            <person name="Musser K.A."/>
            <person name="Mcquiston J.R."/>
            <person name="Henderson D.K."/>
            <person name="Lau A.F."/>
            <person name="Palmore T.N."/>
            <person name="Segre J.A."/>
        </authorList>
    </citation>
    <scope>NUCLEOTIDE SEQUENCE [LARGE SCALE GENOMIC DNA]</scope>
    <source>
        <strain evidence="4 6">SK-NIH.Env10_0317</strain>
    </source>
</reference>
<keyword evidence="1" id="KW-0472">Membrane</keyword>
<dbReference type="OrthoDB" id="9786870at2"/>
<dbReference type="Proteomes" id="UP000185161">
    <property type="component" value="Chromosome"/>
</dbReference>
<dbReference type="GO" id="GO:0016776">
    <property type="term" value="F:phosphotransferase activity, phosphate group as acceptor"/>
    <property type="evidence" value="ECO:0007669"/>
    <property type="project" value="TreeGrafter"/>
</dbReference>
<evidence type="ECO:0000313" key="6">
    <source>
        <dbReference type="Proteomes" id="UP000286681"/>
    </source>
</evidence>
<dbReference type="STRING" id="93064.BRX40_03450"/>
<dbReference type="InterPro" id="IPR000917">
    <property type="entry name" value="Sulfatase_N"/>
</dbReference>
<dbReference type="PANTHER" id="PTHR30443">
    <property type="entry name" value="INNER MEMBRANE PROTEIN"/>
    <property type="match status" value="1"/>
</dbReference>
<dbReference type="SUPFAM" id="SSF53649">
    <property type="entry name" value="Alkaline phosphatase-like"/>
    <property type="match status" value="1"/>
</dbReference>
<feature type="transmembrane region" description="Helical" evidence="1">
    <location>
        <begin position="113"/>
        <end position="131"/>
    </location>
</feature>
<evidence type="ECO:0000256" key="1">
    <source>
        <dbReference type="SAM" id="Phobius"/>
    </source>
</evidence>